<dbReference type="AlphaFoldDB" id="A0A9Q1ARY3"/>
<dbReference type="InterPro" id="IPR039752">
    <property type="entry name" value="F-box_only"/>
</dbReference>
<dbReference type="OrthoDB" id="1107553at2759"/>
<evidence type="ECO:0000313" key="4">
    <source>
        <dbReference type="EMBL" id="KAJ7306351.1"/>
    </source>
</evidence>
<gene>
    <name evidence="4" type="ORF">JRQ81_009694</name>
</gene>
<dbReference type="Gene3D" id="2.60.120.260">
    <property type="entry name" value="Galactose-binding domain-like"/>
    <property type="match status" value="2"/>
</dbReference>
<dbReference type="Gene3D" id="1.20.1280.50">
    <property type="match status" value="1"/>
</dbReference>
<dbReference type="SMART" id="SM01198">
    <property type="entry name" value="FBA"/>
    <property type="match status" value="2"/>
</dbReference>
<dbReference type="FunFam" id="2.60.120.260:FF:000012">
    <property type="entry name" value="F-box only protein 2"/>
    <property type="match status" value="1"/>
</dbReference>
<feature type="domain" description="F-box" evidence="2">
    <location>
        <begin position="209"/>
        <end position="256"/>
    </location>
</feature>
<sequence>MDFWETGTSSEGQWEIQTIPEEEVQMETRTFDDPAINKCFSASKGLCVKSQRITLKDHGYWEDLMDTARLLIKVEDFLCSDDDNYQLTVKLLSADNEVLKEYCTQGMKYPAAWQRWQWALHIFNDYPSGIRHILFQHQGGGMDGSDPKRNTRVTRSSIMVSHSTYYDESFYLDDYYDQHDCYNSSDEENDDYYDGTSSWWALPGLEKEMASLEDLPEPILVDILTWLPAEDLILNCRLVCSWWRELVDWPVLWKRKLRRHGKDLGAQGSDLYYVFCHLEKNLVQNPCGEEGLDFWEILTPGEARWKIEDVSEADSEKFRGTDFLQRNYYVKDRPQPLIQKCFAASNGSCFKSQLITLKDHGYWDELLDGSSSTIVVKDWFYSRPGCRYRLYVGLLAADATVLREYCSEDLYKQDWERGSSQRWQKVTHTFYNCPRVRHIVFQHQAQKVVEVVEEETAQPPGDGIRITHSSAAPRSLWRRRHPHHPQLPGVQLSTLTHGLSGGAAGPSLGIAPANLSLECSCHILGFSRVTMSASALWMSFSGY</sequence>
<keyword evidence="5" id="KW-1185">Reference proteome</keyword>
<protein>
    <recommendedName>
        <fullName evidence="6">F-box domain-containing protein</fullName>
    </recommendedName>
</protein>
<evidence type="ECO:0000256" key="1">
    <source>
        <dbReference type="ARBA" id="ARBA00022786"/>
    </source>
</evidence>
<dbReference type="GO" id="GO:0019005">
    <property type="term" value="C:SCF ubiquitin ligase complex"/>
    <property type="evidence" value="ECO:0007669"/>
    <property type="project" value="TreeGrafter"/>
</dbReference>
<dbReference type="GO" id="GO:0036503">
    <property type="term" value="P:ERAD pathway"/>
    <property type="evidence" value="ECO:0007669"/>
    <property type="project" value="TreeGrafter"/>
</dbReference>
<dbReference type="InterPro" id="IPR008979">
    <property type="entry name" value="Galactose-bd-like_sf"/>
</dbReference>
<dbReference type="GO" id="GO:0006516">
    <property type="term" value="P:glycoprotein catabolic process"/>
    <property type="evidence" value="ECO:0007669"/>
    <property type="project" value="TreeGrafter"/>
</dbReference>
<dbReference type="PROSITE" id="PS50181">
    <property type="entry name" value="FBOX"/>
    <property type="match status" value="1"/>
</dbReference>
<dbReference type="FunFam" id="1.20.1280.50:FF:000002">
    <property type="entry name" value="F-box only protein 44"/>
    <property type="match status" value="1"/>
</dbReference>
<feature type="domain" description="FBA" evidence="3">
    <location>
        <begin position="1"/>
        <end position="162"/>
    </location>
</feature>
<dbReference type="GO" id="GO:0061630">
    <property type="term" value="F:ubiquitin protein ligase activity"/>
    <property type="evidence" value="ECO:0007669"/>
    <property type="project" value="TreeGrafter"/>
</dbReference>
<dbReference type="GO" id="GO:0005737">
    <property type="term" value="C:cytoplasm"/>
    <property type="evidence" value="ECO:0007669"/>
    <property type="project" value="UniProtKB-ARBA"/>
</dbReference>
<dbReference type="InterPro" id="IPR001810">
    <property type="entry name" value="F-box_dom"/>
</dbReference>
<dbReference type="Pfam" id="PF04300">
    <property type="entry name" value="FBA"/>
    <property type="match status" value="2"/>
</dbReference>
<feature type="domain" description="FBA" evidence="3">
    <location>
        <begin position="272"/>
        <end position="468"/>
    </location>
</feature>
<evidence type="ECO:0000259" key="2">
    <source>
        <dbReference type="PROSITE" id="PS50181"/>
    </source>
</evidence>
<dbReference type="Proteomes" id="UP001142489">
    <property type="component" value="Unassembled WGS sequence"/>
</dbReference>
<dbReference type="InterPro" id="IPR007397">
    <property type="entry name" value="F-box-assoc_dom"/>
</dbReference>
<dbReference type="Pfam" id="PF12937">
    <property type="entry name" value="F-box-like"/>
    <property type="match status" value="1"/>
</dbReference>
<dbReference type="EMBL" id="JAPFRF010000020">
    <property type="protein sequence ID" value="KAJ7306351.1"/>
    <property type="molecule type" value="Genomic_DNA"/>
</dbReference>
<name>A0A9Q1ARY3_9SAUR</name>
<proteinExistence type="predicted"/>
<keyword evidence="1" id="KW-0833">Ubl conjugation pathway</keyword>
<organism evidence="4 5">
    <name type="scientific">Phrynocephalus forsythii</name>
    <dbReference type="NCBI Taxonomy" id="171643"/>
    <lineage>
        <taxon>Eukaryota</taxon>
        <taxon>Metazoa</taxon>
        <taxon>Chordata</taxon>
        <taxon>Craniata</taxon>
        <taxon>Vertebrata</taxon>
        <taxon>Euteleostomi</taxon>
        <taxon>Lepidosauria</taxon>
        <taxon>Squamata</taxon>
        <taxon>Bifurcata</taxon>
        <taxon>Unidentata</taxon>
        <taxon>Episquamata</taxon>
        <taxon>Toxicofera</taxon>
        <taxon>Iguania</taxon>
        <taxon>Acrodonta</taxon>
        <taxon>Agamidae</taxon>
        <taxon>Agaminae</taxon>
        <taxon>Phrynocephalus</taxon>
    </lineage>
</organism>
<dbReference type="SUPFAM" id="SSF81383">
    <property type="entry name" value="F-box domain"/>
    <property type="match status" value="1"/>
</dbReference>
<comment type="caution">
    <text evidence="4">The sequence shown here is derived from an EMBL/GenBank/DDBJ whole genome shotgun (WGS) entry which is preliminary data.</text>
</comment>
<dbReference type="InterPro" id="IPR036047">
    <property type="entry name" value="F-box-like_dom_sf"/>
</dbReference>
<accession>A0A9Q1ARY3</accession>
<evidence type="ECO:0008006" key="6">
    <source>
        <dbReference type="Google" id="ProtNLM"/>
    </source>
</evidence>
<reference evidence="4" key="1">
    <citation type="journal article" date="2023" name="DNA Res.">
        <title>Chromosome-level genome assembly of Phrynocephalus forsythii using third-generation DNA sequencing and Hi-C analysis.</title>
        <authorList>
            <person name="Qi Y."/>
            <person name="Zhao W."/>
            <person name="Zhao Y."/>
            <person name="Niu C."/>
            <person name="Cao S."/>
            <person name="Zhang Y."/>
        </authorList>
    </citation>
    <scope>NUCLEOTIDE SEQUENCE</scope>
    <source>
        <tissue evidence="4">Muscle</tissue>
    </source>
</reference>
<dbReference type="PANTHER" id="PTHR12125:SF12">
    <property type="entry name" value="F-BOX ONLY PROTEIN 6"/>
    <property type="match status" value="1"/>
</dbReference>
<dbReference type="GO" id="GO:0031146">
    <property type="term" value="P:SCF-dependent proteasomal ubiquitin-dependent protein catabolic process"/>
    <property type="evidence" value="ECO:0007669"/>
    <property type="project" value="TreeGrafter"/>
</dbReference>
<dbReference type="SUPFAM" id="SSF49785">
    <property type="entry name" value="Galactose-binding domain-like"/>
    <property type="match status" value="2"/>
</dbReference>
<dbReference type="PROSITE" id="PS51114">
    <property type="entry name" value="FBA"/>
    <property type="match status" value="2"/>
</dbReference>
<evidence type="ECO:0000259" key="3">
    <source>
        <dbReference type="PROSITE" id="PS51114"/>
    </source>
</evidence>
<dbReference type="PANTHER" id="PTHR12125">
    <property type="entry name" value="F-BOX ONLY PROTEIN 6-LIKE PROTEIN"/>
    <property type="match status" value="1"/>
</dbReference>
<dbReference type="SMART" id="SM00256">
    <property type="entry name" value="FBOX"/>
    <property type="match status" value="1"/>
</dbReference>
<evidence type="ECO:0000313" key="5">
    <source>
        <dbReference type="Proteomes" id="UP001142489"/>
    </source>
</evidence>